<dbReference type="EMBL" id="JAKLUA010000001">
    <property type="protein sequence ID" value="MCG2665762.1"/>
    <property type="molecule type" value="Genomic_DNA"/>
</dbReference>
<dbReference type="RefSeq" id="WP_237868982.1">
    <property type="nucleotide sequence ID" value="NZ_JAKLUA010000001.1"/>
</dbReference>
<proteinExistence type="predicted"/>
<keyword evidence="2" id="KW-1185">Reference proteome</keyword>
<protein>
    <recommendedName>
        <fullName evidence="3">TnsA endonuclease N-terminal domain-containing protein</fullName>
    </recommendedName>
</protein>
<reference evidence="1" key="1">
    <citation type="submission" date="2022-01" db="EMBL/GenBank/DDBJ databases">
        <title>Genome sequnece data of strain Bradyrhizobium sp. nov.</title>
        <authorList>
            <person name="Zhang J."/>
        </authorList>
    </citation>
    <scope>NUCLEOTIDE SEQUENCE</scope>
    <source>
        <strain evidence="1">WYCCWR 12774</strain>
    </source>
</reference>
<evidence type="ECO:0000313" key="1">
    <source>
        <dbReference type="EMBL" id="MCG2665762.1"/>
    </source>
</evidence>
<evidence type="ECO:0000313" key="2">
    <source>
        <dbReference type="Proteomes" id="UP001139012"/>
    </source>
</evidence>
<accession>A0ABS9LFH5</accession>
<name>A0ABS9LFH5_9BRAD</name>
<evidence type="ECO:0008006" key="3">
    <source>
        <dbReference type="Google" id="ProtNLM"/>
    </source>
</evidence>
<organism evidence="1 2">
    <name type="scientific">Bradyrhizobium zhengyangense</name>
    <dbReference type="NCBI Taxonomy" id="2911009"/>
    <lineage>
        <taxon>Bacteria</taxon>
        <taxon>Pseudomonadati</taxon>
        <taxon>Pseudomonadota</taxon>
        <taxon>Alphaproteobacteria</taxon>
        <taxon>Hyphomicrobiales</taxon>
        <taxon>Nitrobacteraceae</taxon>
        <taxon>Bradyrhizobium</taxon>
    </lineage>
</organism>
<sequence>MMQTDSQVRRYRSINLLSAGGRAMLGCGNESSSRRLAVQLTLDPGVRSLRFIASLPLAGEQIEVGMLVAEYDDGLVAYDIVDERAHRDIDTEGMLLIALDQHGITLRAVDTNTIGAHPLADHCERIWEHRALQVNHRLGGRIERALESKRLTVRELGDAVGERNIVPIVCALICRRVLSADLSTFLDLDAWVVRRSDRAVGSSLMSRKTAGPMKLKPGGAT</sequence>
<comment type="caution">
    <text evidence="1">The sequence shown here is derived from an EMBL/GenBank/DDBJ whole genome shotgun (WGS) entry which is preliminary data.</text>
</comment>
<gene>
    <name evidence="1" type="ORF">L6637_02295</name>
</gene>
<dbReference type="Proteomes" id="UP001139012">
    <property type="component" value="Unassembled WGS sequence"/>
</dbReference>